<dbReference type="InterPro" id="IPR005467">
    <property type="entry name" value="His_kinase_dom"/>
</dbReference>
<gene>
    <name evidence="6" type="ORF">HWQ67_14390</name>
</gene>
<protein>
    <recommendedName>
        <fullName evidence="2">histidine kinase</fullName>
        <ecNumber evidence="2">2.7.13.3</ecNumber>
    </recommendedName>
</protein>
<dbReference type="InterPro" id="IPR029016">
    <property type="entry name" value="GAF-like_dom_sf"/>
</dbReference>
<evidence type="ECO:0000256" key="2">
    <source>
        <dbReference type="ARBA" id="ARBA00012438"/>
    </source>
</evidence>
<dbReference type="SMART" id="SM00387">
    <property type="entry name" value="HATPase_c"/>
    <property type="match status" value="1"/>
</dbReference>
<dbReference type="EC" id="2.7.13.3" evidence="2"/>
<dbReference type="PRINTS" id="PR00344">
    <property type="entry name" value="BCTRLSENSOR"/>
</dbReference>
<dbReference type="EMBL" id="JABXWD010000339">
    <property type="protein sequence ID" value="MBV6342772.1"/>
    <property type="molecule type" value="Genomic_DNA"/>
</dbReference>
<name>A0ABS6S2B9_9BACT</name>
<keyword evidence="3" id="KW-0808">Transferase</keyword>
<proteinExistence type="predicted"/>
<dbReference type="Proteomes" id="UP001196980">
    <property type="component" value="Unassembled WGS sequence"/>
</dbReference>
<dbReference type="PANTHER" id="PTHR42878:SF14">
    <property type="entry name" value="OSMOLARITY TWO-COMPONENT SYSTEM PROTEIN SSK1"/>
    <property type="match status" value="1"/>
</dbReference>
<dbReference type="Gene3D" id="3.30.450.40">
    <property type="match status" value="1"/>
</dbReference>
<organism evidence="6 7">
    <name type="scientific">Candidatus Magnetobacterium casense</name>
    <dbReference type="NCBI Taxonomy" id="1455061"/>
    <lineage>
        <taxon>Bacteria</taxon>
        <taxon>Pseudomonadati</taxon>
        <taxon>Nitrospirota</taxon>
        <taxon>Thermodesulfovibrionia</taxon>
        <taxon>Thermodesulfovibrionales</taxon>
        <taxon>Candidatus Magnetobacteriaceae</taxon>
        <taxon>Candidatus Magnetobacterium</taxon>
    </lineage>
</organism>
<dbReference type="PROSITE" id="PS50109">
    <property type="entry name" value="HIS_KIN"/>
    <property type="match status" value="1"/>
</dbReference>
<keyword evidence="4" id="KW-0418">Kinase</keyword>
<dbReference type="SUPFAM" id="SSF55781">
    <property type="entry name" value="GAF domain-like"/>
    <property type="match status" value="1"/>
</dbReference>
<evidence type="ECO:0000256" key="4">
    <source>
        <dbReference type="ARBA" id="ARBA00022777"/>
    </source>
</evidence>
<reference evidence="6 7" key="1">
    <citation type="journal article" date="2020" name="J Geophys Res Biogeosci">
        <title>Magnetotaxis as an Adaptation to Enable Bacterial Shuttling of Microbial Sulfur and Sulfur Cycling Across Aquatic Oxic#Anoxic Interfaces.</title>
        <authorList>
            <person name="Li J."/>
            <person name="Liu P."/>
            <person name="Wang J."/>
            <person name="Roberts A.P."/>
            <person name="Pan Y."/>
        </authorList>
    </citation>
    <scope>NUCLEOTIDE SEQUENCE [LARGE SCALE GENOMIC DNA]</scope>
    <source>
        <strain evidence="6 7">MYR-1_YQ</strain>
    </source>
</reference>
<dbReference type="Gene3D" id="3.30.565.10">
    <property type="entry name" value="Histidine kinase-like ATPase, C-terminal domain"/>
    <property type="match status" value="1"/>
</dbReference>
<dbReference type="PANTHER" id="PTHR42878">
    <property type="entry name" value="TWO-COMPONENT HISTIDINE KINASE"/>
    <property type="match status" value="1"/>
</dbReference>
<evidence type="ECO:0000256" key="1">
    <source>
        <dbReference type="ARBA" id="ARBA00000085"/>
    </source>
</evidence>
<dbReference type="InterPro" id="IPR003594">
    <property type="entry name" value="HATPase_dom"/>
</dbReference>
<comment type="catalytic activity">
    <reaction evidence="1">
        <text>ATP + protein L-histidine = ADP + protein N-phospho-L-histidine.</text>
        <dbReference type="EC" id="2.7.13.3"/>
    </reaction>
</comment>
<accession>A0ABS6S2B9</accession>
<sequence>MLREISRIAETSDSLEEILDRINDYCRKAIDTFQTLTVFVDRGFPTFCYIKENKKVLLNLSVPWESIAGECIRERKQIITYAPSYPTYFHYPAQRTGFEIAHIIAKPLSFLNTTFGCIEFLMEREPHQADVDLFRDIGEYFAPIIYLQEWHSIERRKAHAIKNKAFTGILTLFDNDIDDAEKQSTLNEAFNEISLLSEDFLKLTSLKCEMQRSNISDIVLTVSEKLSRLAKFNNAEVTIRHEFAQGLELLCDEFAIREEVLFNIVKNVWEEWQRRQQDVRVIEFRTYQEGDYAVIEIRDNAGGIPEKVVSRFFLPFESAKGRGRGVGMNIAHQVMKWHNGEITFDSRPGDGTTFYIRLSMFNEDMRRFSRLSVDRKSELVSLAFDSYVSTGILLDVSMGGMLGLFKVNAPYPQISSSVLVFLELGADSSIMEINGLVARIEVLEGYKDPEYIKVAVKFTDVLDLKKKECLMKALSVL</sequence>
<evidence type="ECO:0000313" key="7">
    <source>
        <dbReference type="Proteomes" id="UP001196980"/>
    </source>
</evidence>
<evidence type="ECO:0000256" key="3">
    <source>
        <dbReference type="ARBA" id="ARBA00022679"/>
    </source>
</evidence>
<dbReference type="InterPro" id="IPR050351">
    <property type="entry name" value="BphY/WalK/GraS-like"/>
</dbReference>
<dbReference type="RefSeq" id="WP_218253386.1">
    <property type="nucleotide sequence ID" value="NZ_JABXWD010000339.1"/>
</dbReference>
<evidence type="ECO:0000313" key="6">
    <source>
        <dbReference type="EMBL" id="MBV6342772.1"/>
    </source>
</evidence>
<keyword evidence="7" id="KW-1185">Reference proteome</keyword>
<evidence type="ECO:0000259" key="5">
    <source>
        <dbReference type="PROSITE" id="PS50109"/>
    </source>
</evidence>
<dbReference type="Pfam" id="PF02518">
    <property type="entry name" value="HATPase_c"/>
    <property type="match status" value="1"/>
</dbReference>
<dbReference type="InterPro" id="IPR036890">
    <property type="entry name" value="HATPase_C_sf"/>
</dbReference>
<dbReference type="InterPro" id="IPR004358">
    <property type="entry name" value="Sig_transdc_His_kin-like_C"/>
</dbReference>
<feature type="domain" description="Histidine kinase" evidence="5">
    <location>
        <begin position="156"/>
        <end position="362"/>
    </location>
</feature>
<comment type="caution">
    <text evidence="6">The sequence shown here is derived from an EMBL/GenBank/DDBJ whole genome shotgun (WGS) entry which is preliminary data.</text>
</comment>
<dbReference type="SUPFAM" id="SSF55874">
    <property type="entry name" value="ATPase domain of HSP90 chaperone/DNA topoisomerase II/histidine kinase"/>
    <property type="match status" value="1"/>
</dbReference>